<dbReference type="HAMAP" id="MF_00653">
    <property type="entry name" value="PQQ_syn_PqqB"/>
    <property type="match status" value="1"/>
</dbReference>
<feature type="domain" description="Metallo-beta-lactamase" evidence="7">
    <location>
        <begin position="217"/>
        <end position="303"/>
    </location>
</feature>
<evidence type="ECO:0000256" key="4">
    <source>
        <dbReference type="ARBA" id="ARBA00022448"/>
    </source>
</evidence>
<keyword evidence="5 6" id="KW-0884">PQQ biosynthesis</keyword>
<dbReference type="Proteomes" id="UP000830115">
    <property type="component" value="Chromosome"/>
</dbReference>
<evidence type="ECO:0000256" key="5">
    <source>
        <dbReference type="ARBA" id="ARBA00022905"/>
    </source>
</evidence>
<comment type="function">
    <text evidence="6">May be involved in the transport of PQQ or its precursor to the periplasm.</text>
</comment>
<proteinExistence type="inferred from homology"/>
<evidence type="ECO:0000256" key="1">
    <source>
        <dbReference type="ARBA" id="ARBA00004886"/>
    </source>
</evidence>
<dbReference type="InterPro" id="IPR001279">
    <property type="entry name" value="Metallo-B-lactamas"/>
</dbReference>
<evidence type="ECO:0000256" key="6">
    <source>
        <dbReference type="HAMAP-Rule" id="MF_00653"/>
    </source>
</evidence>
<dbReference type="InterPro" id="IPR036866">
    <property type="entry name" value="RibonucZ/Hydroxyglut_hydro"/>
</dbReference>
<organism evidence="8 9">
    <name type="scientific">Streptomyces halobius</name>
    <dbReference type="NCBI Taxonomy" id="2879846"/>
    <lineage>
        <taxon>Bacteria</taxon>
        <taxon>Bacillati</taxon>
        <taxon>Actinomycetota</taxon>
        <taxon>Actinomycetes</taxon>
        <taxon>Kitasatosporales</taxon>
        <taxon>Streptomycetaceae</taxon>
        <taxon>Streptomyces</taxon>
    </lineage>
</organism>
<accession>A0ABY4M1D1</accession>
<evidence type="ECO:0000256" key="3">
    <source>
        <dbReference type="ARBA" id="ARBA00015084"/>
    </source>
</evidence>
<dbReference type="Gene3D" id="3.60.15.10">
    <property type="entry name" value="Ribonuclease Z/Hydroxyacylglutathione hydrolase-like"/>
    <property type="match status" value="1"/>
</dbReference>
<gene>
    <name evidence="6" type="primary">pqqB</name>
    <name evidence="8" type="ORF">K9S39_06070</name>
</gene>
<keyword evidence="4 6" id="KW-0813">Transport</keyword>
<dbReference type="EMBL" id="CP086322">
    <property type="protein sequence ID" value="UQA91493.1"/>
    <property type="molecule type" value="Genomic_DNA"/>
</dbReference>
<comment type="similarity">
    <text evidence="2 6">Belongs to the PqqB family.</text>
</comment>
<feature type="domain" description="Metallo-beta-lactamase" evidence="7">
    <location>
        <begin position="48"/>
        <end position="163"/>
    </location>
</feature>
<comment type="pathway">
    <text evidence="1 6">Cofactor biosynthesis; pyrroloquinoline quinone biosynthesis.</text>
</comment>
<evidence type="ECO:0000259" key="7">
    <source>
        <dbReference type="Pfam" id="PF12706"/>
    </source>
</evidence>
<protein>
    <recommendedName>
        <fullName evidence="3 6">Coenzyme PQQ synthesis protein B</fullName>
    </recommendedName>
    <alternativeName>
        <fullName evidence="6">Pyrroloquinoline quinone biosynthesis protein B</fullName>
    </alternativeName>
</protein>
<evidence type="ECO:0000313" key="8">
    <source>
        <dbReference type="EMBL" id="UQA91493.1"/>
    </source>
</evidence>
<dbReference type="RefSeq" id="WP_248862318.1">
    <property type="nucleotide sequence ID" value="NZ_CP086322.1"/>
</dbReference>
<keyword evidence="9" id="KW-1185">Reference proteome</keyword>
<evidence type="ECO:0000313" key="9">
    <source>
        <dbReference type="Proteomes" id="UP000830115"/>
    </source>
</evidence>
<dbReference type="Pfam" id="PF12706">
    <property type="entry name" value="Lactamase_B_2"/>
    <property type="match status" value="2"/>
</dbReference>
<reference evidence="8" key="1">
    <citation type="submission" date="2021-10" db="EMBL/GenBank/DDBJ databases">
        <title>Streptomyces nigrumlapis sp.nov.,an antimicrobial producing actinobacterium isolated from Black Gobi rocks.</title>
        <authorList>
            <person name="Wen Y."/>
            <person name="Zhang W."/>
            <person name="Liu X.G."/>
        </authorList>
    </citation>
    <scope>NUCLEOTIDE SEQUENCE</scope>
    <source>
        <strain evidence="8">ST13-2-2</strain>
    </source>
</reference>
<dbReference type="InterPro" id="IPR011842">
    <property type="entry name" value="PQQ_synth_PqqB"/>
</dbReference>
<dbReference type="SUPFAM" id="SSF56281">
    <property type="entry name" value="Metallo-hydrolase/oxidoreductase"/>
    <property type="match status" value="1"/>
</dbReference>
<name>A0ABY4M1D1_9ACTN</name>
<evidence type="ECO:0000256" key="2">
    <source>
        <dbReference type="ARBA" id="ARBA00008481"/>
    </source>
</evidence>
<sequence length="337" mass="35856">MLCKVLGTAAGGGVPQWNCACPGCSGARTHPEWRRRHASLAVRAEDDHWYLINATPDIADQMESTPALRPGPAARRTPVAGLVLTDAELDHTLGIARLREGDRIEVLATGPVRAALRDRAHLDDLLMPYATLVWRELGARPVQLCDGSDVEISAVPVSAKRPRYAIGSDGFPADRSPADHVIMAGGAPQATAPGTIDPPALDPPAVDPSATEPWVVAVRLHDRRTGGTVVYAPALAAWPDGFQQALADADCVLLDGTFWDDDEPCRSGFSARTATGMGHLPIDGPEGTARRLAPLAARCFYTHLNNTNPLVDPDAPQHRRLAELGLAVAVEGMEISL</sequence>